<dbReference type="Proteomes" id="UP000292082">
    <property type="component" value="Unassembled WGS sequence"/>
</dbReference>
<keyword evidence="4" id="KW-1185">Reference proteome</keyword>
<feature type="region of interest" description="Disordered" evidence="1">
    <location>
        <begin position="270"/>
        <end position="299"/>
    </location>
</feature>
<protein>
    <submittedName>
        <fullName evidence="3">Uncharacterized protein</fullName>
    </submittedName>
</protein>
<evidence type="ECO:0000313" key="3">
    <source>
        <dbReference type="EMBL" id="TBU55927.1"/>
    </source>
</evidence>
<keyword evidence="2" id="KW-0472">Membrane</keyword>
<dbReference type="EMBL" id="ML145160">
    <property type="protein sequence ID" value="TBU55927.1"/>
    <property type="molecule type" value="Genomic_DNA"/>
</dbReference>
<reference evidence="3 4" key="1">
    <citation type="submission" date="2019-01" db="EMBL/GenBank/DDBJ databases">
        <title>Draft genome sequences of three monokaryotic isolates of the white-rot basidiomycete fungus Dichomitus squalens.</title>
        <authorList>
            <consortium name="DOE Joint Genome Institute"/>
            <person name="Lopez S.C."/>
            <person name="Andreopoulos B."/>
            <person name="Pangilinan J."/>
            <person name="Lipzen A."/>
            <person name="Riley R."/>
            <person name="Ahrendt S."/>
            <person name="Ng V."/>
            <person name="Barry K."/>
            <person name="Daum C."/>
            <person name="Grigoriev I.V."/>
            <person name="Hilden K.S."/>
            <person name="Makela M.R."/>
            <person name="de Vries R.P."/>
        </authorList>
    </citation>
    <scope>NUCLEOTIDE SEQUENCE [LARGE SCALE GENOMIC DNA]</scope>
    <source>
        <strain evidence="3 4">CBS 464.89</strain>
    </source>
</reference>
<accession>A0A4Q9PNR5</accession>
<feature type="transmembrane region" description="Helical" evidence="2">
    <location>
        <begin position="172"/>
        <end position="198"/>
    </location>
</feature>
<name>A0A4Q9PNR5_9APHY</name>
<feature type="region of interest" description="Disordered" evidence="1">
    <location>
        <begin position="81"/>
        <end position="121"/>
    </location>
</feature>
<feature type="compositionally biased region" description="Polar residues" evidence="1">
    <location>
        <begin position="84"/>
        <end position="94"/>
    </location>
</feature>
<feature type="region of interest" description="Disordered" evidence="1">
    <location>
        <begin position="358"/>
        <end position="378"/>
    </location>
</feature>
<keyword evidence="2" id="KW-1133">Transmembrane helix</keyword>
<keyword evidence="2" id="KW-0812">Transmembrane</keyword>
<feature type="region of interest" description="Disordered" evidence="1">
    <location>
        <begin position="133"/>
        <end position="166"/>
    </location>
</feature>
<evidence type="ECO:0000256" key="1">
    <source>
        <dbReference type="SAM" id="MobiDB-lite"/>
    </source>
</evidence>
<evidence type="ECO:0000256" key="2">
    <source>
        <dbReference type="SAM" id="Phobius"/>
    </source>
</evidence>
<organism evidence="3 4">
    <name type="scientific">Dichomitus squalens</name>
    <dbReference type="NCBI Taxonomy" id="114155"/>
    <lineage>
        <taxon>Eukaryota</taxon>
        <taxon>Fungi</taxon>
        <taxon>Dikarya</taxon>
        <taxon>Basidiomycota</taxon>
        <taxon>Agaricomycotina</taxon>
        <taxon>Agaricomycetes</taxon>
        <taxon>Polyporales</taxon>
        <taxon>Polyporaceae</taxon>
        <taxon>Dichomitus</taxon>
    </lineage>
</organism>
<gene>
    <name evidence="3" type="ORF">BD310DRAFT_932505</name>
</gene>
<dbReference type="AlphaFoldDB" id="A0A4Q9PNR5"/>
<sequence length="378" mass="39951">MPDHHVLEELRSSDTGELCESARCPGPFSLPCPFCPLLSSIISPFLPHLTHTPRPTTLTTFLQTHGQSTVTTTRTATIIDPGNVVTSQAPSAADTTVPKGQPTPGPSFSSEPGHTLSSPVPLVASPTIHASAAPKSITTSQPPPVPTPSSSSSAPQLSGSPQPQSPLHPHGLSALAITVITLACVGALVIIIGAAFVLRKCTRKRSNRFDDHRWWHIQRQRYDGSSSNKISSTWTWSWFGTLPLDSQFEPSRSATSLDMLSEKALPVDGSVQGSAGHLSAGGARRARVEHPSPLPTPEPDVYLSYPEQVMQSSTRCSPTAPELLALAGTEYTVSVLIARSAHARSPLHAPLVEDLRDGGISRATEGTGASEMTSVDAL</sequence>
<evidence type="ECO:0000313" key="4">
    <source>
        <dbReference type="Proteomes" id="UP000292082"/>
    </source>
</evidence>
<proteinExistence type="predicted"/>
<feature type="compositionally biased region" description="Low complexity" evidence="1">
    <location>
        <begin position="148"/>
        <end position="162"/>
    </location>
</feature>
<feature type="compositionally biased region" description="Polar residues" evidence="1">
    <location>
        <begin position="106"/>
        <end position="118"/>
    </location>
</feature>